<accession>I3S2X6</accession>
<dbReference type="PANTHER" id="PTHR31818">
    <property type="entry name" value="O-FUCOSYLTRANSFERASE 16"/>
    <property type="match status" value="1"/>
</dbReference>
<dbReference type="EMBL" id="BT134823">
    <property type="protein sequence ID" value="AFK34618.1"/>
    <property type="molecule type" value="mRNA"/>
</dbReference>
<name>I3S2X6_LOTJA</name>
<evidence type="ECO:0000256" key="1">
    <source>
        <dbReference type="SAM" id="MobiDB-lite"/>
    </source>
</evidence>
<feature type="compositionally biased region" description="Polar residues" evidence="1">
    <location>
        <begin position="76"/>
        <end position="96"/>
    </location>
</feature>
<evidence type="ECO:0000313" key="2">
    <source>
        <dbReference type="EMBL" id="AFK34618.1"/>
    </source>
</evidence>
<organism evidence="2">
    <name type="scientific">Lotus japonicus</name>
    <name type="common">Lotus corniculatus var. japonicus</name>
    <dbReference type="NCBI Taxonomy" id="34305"/>
    <lineage>
        <taxon>Eukaryota</taxon>
        <taxon>Viridiplantae</taxon>
        <taxon>Streptophyta</taxon>
        <taxon>Embryophyta</taxon>
        <taxon>Tracheophyta</taxon>
        <taxon>Spermatophyta</taxon>
        <taxon>Magnoliopsida</taxon>
        <taxon>eudicotyledons</taxon>
        <taxon>Gunneridae</taxon>
        <taxon>Pentapetalae</taxon>
        <taxon>rosids</taxon>
        <taxon>fabids</taxon>
        <taxon>Fabales</taxon>
        <taxon>Fabaceae</taxon>
        <taxon>Papilionoideae</taxon>
        <taxon>50 kb inversion clade</taxon>
        <taxon>NPAAA clade</taxon>
        <taxon>Hologalegina</taxon>
        <taxon>robinioid clade</taxon>
        <taxon>Loteae</taxon>
        <taxon>Lotus</taxon>
    </lineage>
</organism>
<sequence length="154" mass="17421">MAKILAGRRRYFGHKPTIRPNGKKLNRLFMNKNNKTWEEFASRVRTLQVGFMGEPNELRPGSGEFHENPSSCICQNSEVKTGGTSNPHNQASNNHAGNEVGIRTEEQSTEEEQEWSDLDYLESRKHIQLSGTKADSLPLLIGTDQAELQEFFSD</sequence>
<proteinExistence type="evidence at transcript level"/>
<reference evidence="2" key="1">
    <citation type="submission" date="2012-05" db="EMBL/GenBank/DDBJ databases">
        <authorList>
            <person name="Krishnakumar V."/>
            <person name="Cheung F."/>
            <person name="Xiao Y."/>
            <person name="Chan A."/>
            <person name="Moskal W.A."/>
            <person name="Town C.D."/>
        </authorList>
    </citation>
    <scope>NUCLEOTIDE SEQUENCE</scope>
</reference>
<protein>
    <submittedName>
        <fullName evidence="2">Uncharacterized protein</fullName>
    </submittedName>
</protein>
<dbReference type="AlphaFoldDB" id="I3S2X6"/>
<feature type="region of interest" description="Disordered" evidence="1">
    <location>
        <begin position="76"/>
        <end position="115"/>
    </location>
</feature>
<dbReference type="PANTHER" id="PTHR31818:SF30">
    <property type="entry name" value="O-FUCOSYLTRANSFERASE FAMILY PROTEIN"/>
    <property type="match status" value="1"/>
</dbReference>